<dbReference type="Gene3D" id="1.10.8.60">
    <property type="match status" value="1"/>
</dbReference>
<feature type="region of interest" description="Disordered" evidence="4">
    <location>
        <begin position="64"/>
        <end position="103"/>
    </location>
</feature>
<organism evidence="6 7">
    <name type="scientific">Porcincola intestinalis</name>
    <dbReference type="NCBI Taxonomy" id="2606632"/>
    <lineage>
        <taxon>Bacteria</taxon>
        <taxon>Bacillati</taxon>
        <taxon>Bacillota</taxon>
        <taxon>Clostridia</taxon>
        <taxon>Lachnospirales</taxon>
        <taxon>Lachnospiraceae</taxon>
        <taxon>Porcincola</taxon>
    </lineage>
</organism>
<dbReference type="InterPro" id="IPR027417">
    <property type="entry name" value="P-loop_NTPase"/>
</dbReference>
<protein>
    <submittedName>
        <fullName evidence="6">AAA family ATPase</fullName>
    </submittedName>
</protein>
<dbReference type="SMART" id="SM00382">
    <property type="entry name" value="AAA"/>
    <property type="match status" value="1"/>
</dbReference>
<dbReference type="PANTHER" id="PTHR43392">
    <property type="entry name" value="AAA-TYPE ATPASE FAMILY PROTEIN / ANKYRIN REPEAT FAMILY PROTEIN"/>
    <property type="match status" value="1"/>
</dbReference>
<keyword evidence="3" id="KW-0067">ATP-binding</keyword>
<dbReference type="Proteomes" id="UP000481852">
    <property type="component" value="Unassembled WGS sequence"/>
</dbReference>
<dbReference type="InterPro" id="IPR003959">
    <property type="entry name" value="ATPase_AAA_core"/>
</dbReference>
<name>A0A6L5X3Y6_9FIRM</name>
<dbReference type="SUPFAM" id="SSF52540">
    <property type="entry name" value="P-loop containing nucleoside triphosphate hydrolases"/>
    <property type="match status" value="1"/>
</dbReference>
<evidence type="ECO:0000313" key="6">
    <source>
        <dbReference type="EMBL" id="MSS13696.1"/>
    </source>
</evidence>
<dbReference type="GO" id="GO:0005524">
    <property type="term" value="F:ATP binding"/>
    <property type="evidence" value="ECO:0007669"/>
    <property type="project" value="UniProtKB-KW"/>
</dbReference>
<dbReference type="InterPro" id="IPR050773">
    <property type="entry name" value="CbxX/CfxQ_RuBisCO_ESX"/>
</dbReference>
<dbReference type="CDD" id="cd00009">
    <property type="entry name" value="AAA"/>
    <property type="match status" value="1"/>
</dbReference>
<dbReference type="PRINTS" id="PR00819">
    <property type="entry name" value="CBXCFQXSUPER"/>
</dbReference>
<dbReference type="GO" id="GO:0016887">
    <property type="term" value="F:ATP hydrolysis activity"/>
    <property type="evidence" value="ECO:0007669"/>
    <property type="project" value="InterPro"/>
</dbReference>
<evidence type="ECO:0000313" key="7">
    <source>
        <dbReference type="Proteomes" id="UP000481852"/>
    </source>
</evidence>
<gene>
    <name evidence="6" type="ORF">FYJ35_01285</name>
</gene>
<evidence type="ECO:0000256" key="3">
    <source>
        <dbReference type="ARBA" id="ARBA00022840"/>
    </source>
</evidence>
<dbReference type="PANTHER" id="PTHR43392:SF2">
    <property type="entry name" value="AAA-TYPE ATPASE FAMILY PROTEIN _ ANKYRIN REPEAT FAMILY PROTEIN"/>
    <property type="match status" value="1"/>
</dbReference>
<evidence type="ECO:0000256" key="2">
    <source>
        <dbReference type="ARBA" id="ARBA00022741"/>
    </source>
</evidence>
<dbReference type="InterPro" id="IPR003593">
    <property type="entry name" value="AAA+_ATPase"/>
</dbReference>
<dbReference type="Pfam" id="PF00004">
    <property type="entry name" value="AAA"/>
    <property type="match status" value="1"/>
</dbReference>
<feature type="domain" description="AAA+ ATPase" evidence="5">
    <location>
        <begin position="157"/>
        <end position="294"/>
    </location>
</feature>
<dbReference type="FunFam" id="3.40.50.300:FF:000216">
    <property type="entry name" value="Type VII secretion ATPase EccA"/>
    <property type="match status" value="1"/>
</dbReference>
<sequence>MEADQGDRALSADYQLGHPMHIRTTPKLSKIELNGKQTLIIPDDDSYNRFVKLLRYIAMAGKVGDDPENGVSDTGGKERSTMAAGGGTDGQTGASPESRTDREKQVRALARIEDSASYEQLQKLVGLESVKKDVVQLANLMKMQVRRKEQELPEVPFSLHLVFSGNPGTGKTTIARILAGIYKDIGVLSKGQLVECDRGDLVAGYVGQTAIRTKEKIEAAKGGILFIDEAYTLARGENDFGQEAIDTILKAMEDLREDFVVIVAGYTELMKEFIGSNPGLKSRFNKYIEFPDYTADELVKIFYTMTEKYNYRLTDKAKEKAEEKIRKMEAEKGPHFANARDVRNLFEKIVTNQATRLAELPDADIREITEADICLV</sequence>
<keyword evidence="2" id="KW-0547">Nucleotide-binding</keyword>
<evidence type="ECO:0000256" key="4">
    <source>
        <dbReference type="SAM" id="MobiDB-lite"/>
    </source>
</evidence>
<accession>A0A6L5X3Y6</accession>
<comment type="similarity">
    <text evidence="1">Belongs to the CbxX/CfxQ family.</text>
</comment>
<proteinExistence type="inferred from homology"/>
<dbReference type="InterPro" id="IPR041627">
    <property type="entry name" value="AAA_lid_6"/>
</dbReference>
<reference evidence="6 7" key="1">
    <citation type="submission" date="2019-08" db="EMBL/GenBank/DDBJ databases">
        <title>In-depth cultivation of the pig gut microbiome towards novel bacterial diversity and tailored functional studies.</title>
        <authorList>
            <person name="Wylensek D."/>
            <person name="Hitch T.C.A."/>
            <person name="Clavel T."/>
        </authorList>
    </citation>
    <scope>NUCLEOTIDE SEQUENCE [LARGE SCALE GENOMIC DNA]</scope>
    <source>
        <strain evidence="6 7">Oil+RF-744-WCA-WT-11</strain>
    </source>
</reference>
<dbReference type="AlphaFoldDB" id="A0A6L5X3Y6"/>
<dbReference type="Pfam" id="PF17866">
    <property type="entry name" value="AAA_lid_6"/>
    <property type="match status" value="1"/>
</dbReference>
<dbReference type="EMBL" id="VULZ01000001">
    <property type="protein sequence ID" value="MSS13696.1"/>
    <property type="molecule type" value="Genomic_DNA"/>
</dbReference>
<evidence type="ECO:0000259" key="5">
    <source>
        <dbReference type="SMART" id="SM00382"/>
    </source>
</evidence>
<dbReference type="InterPro" id="IPR000641">
    <property type="entry name" value="CbxX/CfxQ"/>
</dbReference>
<evidence type="ECO:0000256" key="1">
    <source>
        <dbReference type="ARBA" id="ARBA00010378"/>
    </source>
</evidence>
<dbReference type="Gene3D" id="3.40.50.300">
    <property type="entry name" value="P-loop containing nucleotide triphosphate hydrolases"/>
    <property type="match status" value="1"/>
</dbReference>
<comment type="caution">
    <text evidence="6">The sequence shown here is derived from an EMBL/GenBank/DDBJ whole genome shotgun (WGS) entry which is preliminary data.</text>
</comment>
<keyword evidence="7" id="KW-1185">Reference proteome</keyword>